<dbReference type="RefSeq" id="WP_154288103.1">
    <property type="nucleotide sequence ID" value="NZ_WKJI01000003.1"/>
</dbReference>
<reference evidence="1 2" key="1">
    <citation type="submission" date="2019-11" db="EMBL/GenBank/DDBJ databases">
        <authorList>
            <person name="Cheng Q."/>
            <person name="Yang Z."/>
        </authorList>
    </citation>
    <scope>NUCLEOTIDE SEQUENCE [LARGE SCALE GENOMIC DNA]</scope>
    <source>
        <strain evidence="1 2">HX-22-1</strain>
    </source>
</reference>
<dbReference type="InterPro" id="IPR015946">
    <property type="entry name" value="KH_dom-like_a/b"/>
</dbReference>
<dbReference type="EMBL" id="WKJI01000003">
    <property type="protein sequence ID" value="MRX47997.1"/>
    <property type="molecule type" value="Genomic_DNA"/>
</dbReference>
<name>A0A7K0FSD4_9SPHI</name>
<proteinExistence type="predicted"/>
<dbReference type="InterPro" id="IPR036102">
    <property type="entry name" value="OsmC/Ohrsf"/>
</dbReference>
<comment type="caution">
    <text evidence="1">The sequence shown here is derived from an EMBL/GenBank/DDBJ whole genome shotgun (WGS) entry which is preliminary data.</text>
</comment>
<dbReference type="InterPro" id="IPR003718">
    <property type="entry name" value="OsmC/Ohr_fam"/>
</dbReference>
<evidence type="ECO:0000313" key="1">
    <source>
        <dbReference type="EMBL" id="MRX47997.1"/>
    </source>
</evidence>
<keyword evidence="2" id="KW-1185">Reference proteome</keyword>
<protein>
    <submittedName>
        <fullName evidence="1">OsmC family peroxiredoxin</fullName>
    </submittedName>
</protein>
<sequence length="135" mass="14928">MATTKIIYNGSLRTTSIHLQSGKEIITDAPVDNNGKGEAFSPTDLLATSFGNCMMTIMGIAANIHGIDLTGLSAEVTKVMAAEPRRVSEIHVNFDFPLKNLYSDKDKKILEHVALTCPVHYSLHPDIKREVKFNW</sequence>
<dbReference type="PANTHER" id="PTHR39624:SF2">
    <property type="entry name" value="OSMC-LIKE PROTEIN"/>
    <property type="match status" value="1"/>
</dbReference>
<evidence type="ECO:0000313" key="2">
    <source>
        <dbReference type="Proteomes" id="UP000462931"/>
    </source>
</evidence>
<dbReference type="Proteomes" id="UP000462931">
    <property type="component" value="Unassembled WGS sequence"/>
</dbReference>
<gene>
    <name evidence="1" type="ORF">GJJ64_12420</name>
</gene>
<dbReference type="AlphaFoldDB" id="A0A7K0FSD4"/>
<dbReference type="Pfam" id="PF02566">
    <property type="entry name" value="OsmC"/>
    <property type="match status" value="1"/>
</dbReference>
<dbReference type="SUPFAM" id="SSF82784">
    <property type="entry name" value="OsmC-like"/>
    <property type="match status" value="1"/>
</dbReference>
<dbReference type="PANTHER" id="PTHR39624">
    <property type="entry name" value="PROTEIN INVOLVED IN RIMO-MEDIATED BETA-METHYLTHIOLATION OF RIBOSOMAL PROTEIN S12 YCAO"/>
    <property type="match status" value="1"/>
</dbReference>
<dbReference type="Gene3D" id="3.30.300.20">
    <property type="match status" value="1"/>
</dbReference>
<organism evidence="1 2">
    <name type="scientific">Pedobacter puniceum</name>
    <dbReference type="NCBI Taxonomy" id="2666136"/>
    <lineage>
        <taxon>Bacteria</taxon>
        <taxon>Pseudomonadati</taxon>
        <taxon>Bacteroidota</taxon>
        <taxon>Sphingobacteriia</taxon>
        <taxon>Sphingobacteriales</taxon>
        <taxon>Sphingobacteriaceae</taxon>
        <taxon>Pedobacter</taxon>
    </lineage>
</organism>
<accession>A0A7K0FSD4</accession>